<dbReference type="EMBL" id="JANTHZ010000007">
    <property type="protein sequence ID" value="MCS0496536.1"/>
    <property type="molecule type" value="Genomic_DNA"/>
</dbReference>
<dbReference type="InterPro" id="IPR003767">
    <property type="entry name" value="Malate/L-lactate_DH-like"/>
</dbReference>
<name>A0A9X2T4U8_9HYPH</name>
<evidence type="ECO:0000313" key="3">
    <source>
        <dbReference type="EMBL" id="MCS0496536.1"/>
    </source>
</evidence>
<organism evidence="3 4">
    <name type="scientific">Ancylobacter mangrovi</name>
    <dbReference type="NCBI Taxonomy" id="2972472"/>
    <lineage>
        <taxon>Bacteria</taxon>
        <taxon>Pseudomonadati</taxon>
        <taxon>Pseudomonadota</taxon>
        <taxon>Alphaproteobacteria</taxon>
        <taxon>Hyphomicrobiales</taxon>
        <taxon>Xanthobacteraceae</taxon>
        <taxon>Ancylobacter</taxon>
    </lineage>
</organism>
<dbReference type="InterPro" id="IPR043143">
    <property type="entry name" value="Mal/L-sulf/L-lact_DH-like_NADP"/>
</dbReference>
<proteinExistence type="inferred from homology"/>
<comment type="similarity">
    <text evidence="1">Belongs to the LDH2/MDH2 oxidoreductase family.</text>
</comment>
<dbReference type="SUPFAM" id="SSF89733">
    <property type="entry name" value="L-sulfolactate dehydrogenase-like"/>
    <property type="match status" value="1"/>
</dbReference>
<dbReference type="InterPro" id="IPR036111">
    <property type="entry name" value="Mal/L-sulfo/L-lacto_DH-like_sf"/>
</dbReference>
<gene>
    <name evidence="3" type="ORF">NVS89_15650</name>
</gene>
<dbReference type="Proteomes" id="UP001151088">
    <property type="component" value="Unassembled WGS sequence"/>
</dbReference>
<dbReference type="InterPro" id="IPR043144">
    <property type="entry name" value="Mal/L-sulf/L-lact_DH-like_ah"/>
</dbReference>
<dbReference type="RefSeq" id="WP_258733699.1">
    <property type="nucleotide sequence ID" value="NZ_JANTHZ010000007.1"/>
</dbReference>
<dbReference type="PANTHER" id="PTHR11091:SF0">
    <property type="entry name" value="MALATE DEHYDROGENASE"/>
    <property type="match status" value="1"/>
</dbReference>
<dbReference type="Pfam" id="PF02615">
    <property type="entry name" value="Ldh_2"/>
    <property type="match status" value="1"/>
</dbReference>
<evidence type="ECO:0000256" key="1">
    <source>
        <dbReference type="ARBA" id="ARBA00006056"/>
    </source>
</evidence>
<dbReference type="AlphaFoldDB" id="A0A9X2T4U8"/>
<dbReference type="Gene3D" id="1.10.1530.10">
    <property type="match status" value="1"/>
</dbReference>
<reference evidence="3" key="1">
    <citation type="submission" date="2022-08" db="EMBL/GenBank/DDBJ databases">
        <authorList>
            <person name="Li F."/>
        </authorList>
    </citation>
    <scope>NUCLEOTIDE SEQUENCE</scope>
    <source>
        <strain evidence="3">MQZ15Z-1</strain>
    </source>
</reference>
<sequence>MLHSPPDAGSTPARMYARPQDAEAFATRVVAANGLPEADAAIVARCLVRADLRGVDTHGLQYLSHYLKRVRSGLINPRPALALEKATPVAAALDGQNAFGFVTSTFAMDGAIGMAREFGVGLVAVRNSTHFGMAANYALQAVEAGYIALVATNASRAMPPWGGRAALFGTSPFAAGAPGGSEIPYVLDMSPAVAARGKIRKAARHGQEIPLGYALDKEGRPTTDPNAALDGGVVLPIGGPKGSAISMLMDILGGVFSGAAFAGAVANQFEDFERPQNVGHFFLAIRPGLFVTEEAFRARMDELVRTVHGAPLAEGFDEILMPGELEGRLEAERLAHGVPYSSTDLARIQAEAAAVGLAPLEVRETPFEE</sequence>
<keyword evidence="2" id="KW-0560">Oxidoreductase</keyword>
<accession>A0A9X2T4U8</accession>
<dbReference type="PANTHER" id="PTHR11091">
    <property type="entry name" value="OXIDOREDUCTASE-RELATED"/>
    <property type="match status" value="1"/>
</dbReference>
<dbReference type="GO" id="GO:0016491">
    <property type="term" value="F:oxidoreductase activity"/>
    <property type="evidence" value="ECO:0007669"/>
    <property type="project" value="UniProtKB-KW"/>
</dbReference>
<comment type="caution">
    <text evidence="3">The sequence shown here is derived from an EMBL/GenBank/DDBJ whole genome shotgun (WGS) entry which is preliminary data.</text>
</comment>
<keyword evidence="4" id="KW-1185">Reference proteome</keyword>
<evidence type="ECO:0000313" key="4">
    <source>
        <dbReference type="Proteomes" id="UP001151088"/>
    </source>
</evidence>
<protein>
    <submittedName>
        <fullName evidence="3">Ldh family oxidoreductase</fullName>
    </submittedName>
</protein>
<evidence type="ECO:0000256" key="2">
    <source>
        <dbReference type="ARBA" id="ARBA00023002"/>
    </source>
</evidence>
<dbReference type="Gene3D" id="3.30.1370.60">
    <property type="entry name" value="Hypothetical oxidoreductase yiak, domain 2"/>
    <property type="match status" value="1"/>
</dbReference>